<feature type="domain" description="Isochorismatase-like" evidence="3">
    <location>
        <begin position="6"/>
        <end position="161"/>
    </location>
</feature>
<reference evidence="4 5" key="1">
    <citation type="journal article" date="2015" name="Genome Announc.">
        <title>Draft Genome Sequence and Gene Annotation of the Entomopathogenic Fungus Verticillium hemipterigenum.</title>
        <authorList>
            <person name="Horn F."/>
            <person name="Habel A."/>
            <person name="Scharf D.H."/>
            <person name="Dworschak J."/>
            <person name="Brakhage A.A."/>
            <person name="Guthke R."/>
            <person name="Hertweck C."/>
            <person name="Linde J."/>
        </authorList>
    </citation>
    <scope>NUCLEOTIDE SEQUENCE [LARGE SCALE GENOMIC DNA]</scope>
</reference>
<dbReference type="Pfam" id="PF00857">
    <property type="entry name" value="Isochorismatase"/>
    <property type="match status" value="1"/>
</dbReference>
<keyword evidence="2" id="KW-0378">Hydrolase</keyword>
<comment type="similarity">
    <text evidence="1">Belongs to the isochorismatase family.</text>
</comment>
<dbReference type="EMBL" id="CDHN01000001">
    <property type="protein sequence ID" value="CEJ81662.1"/>
    <property type="molecule type" value="Genomic_DNA"/>
</dbReference>
<evidence type="ECO:0000256" key="1">
    <source>
        <dbReference type="ARBA" id="ARBA00006336"/>
    </source>
</evidence>
<dbReference type="SUPFAM" id="SSF52499">
    <property type="entry name" value="Isochorismatase-like hydrolases"/>
    <property type="match status" value="1"/>
</dbReference>
<evidence type="ECO:0000313" key="5">
    <source>
        <dbReference type="Proteomes" id="UP000039046"/>
    </source>
</evidence>
<dbReference type="InterPro" id="IPR036380">
    <property type="entry name" value="Isochorismatase-like_sf"/>
</dbReference>
<gene>
    <name evidence="4" type="ORF">VHEMI01780</name>
</gene>
<dbReference type="PANTHER" id="PTHR43540">
    <property type="entry name" value="PEROXYUREIDOACRYLATE/UREIDOACRYLATE AMIDOHYDROLASE-RELATED"/>
    <property type="match status" value="1"/>
</dbReference>
<evidence type="ECO:0000313" key="4">
    <source>
        <dbReference type="EMBL" id="CEJ81662.1"/>
    </source>
</evidence>
<dbReference type="InterPro" id="IPR000868">
    <property type="entry name" value="Isochorismatase-like_dom"/>
</dbReference>
<dbReference type="AlphaFoldDB" id="A0A0A1T5V6"/>
<keyword evidence="5" id="KW-1185">Reference proteome</keyword>
<evidence type="ECO:0000256" key="2">
    <source>
        <dbReference type="ARBA" id="ARBA00022801"/>
    </source>
</evidence>
<name>A0A0A1T5V6_9HYPO</name>
<dbReference type="HOGENOM" id="CLU_068979_5_5_1"/>
<dbReference type="PANTHER" id="PTHR43540:SF6">
    <property type="entry name" value="ISOCHORISMATASE-LIKE DOMAIN-CONTAINING PROTEIN"/>
    <property type="match status" value="1"/>
</dbReference>
<dbReference type="STRING" id="1531966.A0A0A1T5V6"/>
<evidence type="ECO:0000259" key="3">
    <source>
        <dbReference type="Pfam" id="PF00857"/>
    </source>
</evidence>
<protein>
    <recommendedName>
        <fullName evidence="3">Isochorismatase-like domain-containing protein</fullName>
    </recommendedName>
</protein>
<organism evidence="4 5">
    <name type="scientific">[Torrubiella] hemipterigena</name>
    <dbReference type="NCBI Taxonomy" id="1531966"/>
    <lineage>
        <taxon>Eukaryota</taxon>
        <taxon>Fungi</taxon>
        <taxon>Dikarya</taxon>
        <taxon>Ascomycota</taxon>
        <taxon>Pezizomycotina</taxon>
        <taxon>Sordariomycetes</taxon>
        <taxon>Hypocreomycetidae</taxon>
        <taxon>Hypocreales</taxon>
        <taxon>Clavicipitaceae</taxon>
        <taxon>Clavicipitaceae incertae sedis</taxon>
        <taxon>'Torrubiella' clade</taxon>
    </lineage>
</organism>
<sequence length="190" mass="20472">MTASTTALFVIDIQHALAIDSKERIPHAERLVAAAGEVVDAARAVNPPLIVFVQHEEKPENGCLVRGSEAWKLVFNPDQGAPNELLVHKTTRDTFESNPGLADTLKQKGITHIITCGIQSECCVESTSKGALAAGFQVSILRDAHSTYDDDGKSAIEIERAVEQRLEALGAKVVPYKDALAQWKSANALC</sequence>
<dbReference type="Gene3D" id="3.40.50.850">
    <property type="entry name" value="Isochorismatase-like"/>
    <property type="match status" value="1"/>
</dbReference>
<dbReference type="OrthoDB" id="245563at2759"/>
<dbReference type="InterPro" id="IPR050272">
    <property type="entry name" value="Isochorismatase-like_hydrls"/>
</dbReference>
<proteinExistence type="inferred from homology"/>
<dbReference type="GO" id="GO:0016787">
    <property type="term" value="F:hydrolase activity"/>
    <property type="evidence" value="ECO:0007669"/>
    <property type="project" value="UniProtKB-KW"/>
</dbReference>
<accession>A0A0A1T5V6</accession>
<dbReference type="Proteomes" id="UP000039046">
    <property type="component" value="Unassembled WGS sequence"/>
</dbReference>